<feature type="transmembrane region" description="Helical" evidence="6">
    <location>
        <begin position="258"/>
        <end position="282"/>
    </location>
</feature>
<feature type="transmembrane region" description="Helical" evidence="6">
    <location>
        <begin position="341"/>
        <end position="361"/>
    </location>
</feature>
<evidence type="ECO:0008006" key="9">
    <source>
        <dbReference type="Google" id="ProtNLM"/>
    </source>
</evidence>
<evidence type="ECO:0000313" key="8">
    <source>
        <dbReference type="Proteomes" id="UP000070427"/>
    </source>
</evidence>
<gene>
    <name evidence="7" type="ORF">AN618_10820</name>
</gene>
<dbReference type="CDD" id="cd06580">
    <property type="entry name" value="TM_PBP1_transp_TpRbsC_like"/>
    <property type="match status" value="1"/>
</dbReference>
<dbReference type="Pfam" id="PF02653">
    <property type="entry name" value="BPD_transp_2"/>
    <property type="match status" value="1"/>
</dbReference>
<dbReference type="Proteomes" id="UP000070427">
    <property type="component" value="Unassembled WGS sequence"/>
</dbReference>
<feature type="transmembrane region" description="Helical" evidence="6">
    <location>
        <begin position="112"/>
        <end position="133"/>
    </location>
</feature>
<accession>A0A140LAF5</accession>
<reference evidence="7 8" key="1">
    <citation type="submission" date="2015-12" db="EMBL/GenBank/DDBJ databases">
        <title>Draft genome sequnece of Fervidicola ferrireducens strain Y170.</title>
        <authorList>
            <person name="Patel B.K."/>
        </authorList>
    </citation>
    <scope>NUCLEOTIDE SEQUENCE [LARGE SCALE GENOMIC DNA]</scope>
    <source>
        <strain evidence="7 8">Y170</strain>
    </source>
</reference>
<feature type="transmembrane region" description="Helical" evidence="6">
    <location>
        <begin position="294"/>
        <end position="321"/>
    </location>
</feature>
<keyword evidence="4 6" id="KW-1133">Transmembrane helix</keyword>
<feature type="transmembrane region" description="Helical" evidence="6">
    <location>
        <begin position="54"/>
        <end position="76"/>
    </location>
</feature>
<keyword evidence="2" id="KW-1003">Cell membrane</keyword>
<dbReference type="GO" id="GO:0005886">
    <property type="term" value="C:plasma membrane"/>
    <property type="evidence" value="ECO:0007669"/>
    <property type="project" value="UniProtKB-SubCell"/>
</dbReference>
<evidence type="ECO:0000256" key="3">
    <source>
        <dbReference type="ARBA" id="ARBA00022692"/>
    </source>
</evidence>
<dbReference type="PANTHER" id="PTHR47089">
    <property type="entry name" value="ABC TRANSPORTER, PERMEASE PROTEIN"/>
    <property type="match status" value="1"/>
</dbReference>
<dbReference type="RefSeq" id="WP_066352955.1">
    <property type="nucleotide sequence ID" value="NZ_LOED01000010.1"/>
</dbReference>
<proteinExistence type="predicted"/>
<organism evidence="7 8">
    <name type="scientific">Fervidicola ferrireducens</name>
    <dbReference type="NCBI Taxonomy" id="520764"/>
    <lineage>
        <taxon>Bacteria</taxon>
        <taxon>Bacillati</taxon>
        <taxon>Bacillota</taxon>
        <taxon>Clostridia</taxon>
        <taxon>Thermosediminibacterales</taxon>
        <taxon>Thermosediminibacteraceae</taxon>
        <taxon>Fervidicola</taxon>
    </lineage>
</organism>
<evidence type="ECO:0000256" key="6">
    <source>
        <dbReference type="SAM" id="Phobius"/>
    </source>
</evidence>
<evidence type="ECO:0000256" key="2">
    <source>
        <dbReference type="ARBA" id="ARBA00022475"/>
    </source>
</evidence>
<dbReference type="EMBL" id="LOED01000010">
    <property type="protein sequence ID" value="KXG77530.1"/>
    <property type="molecule type" value="Genomic_DNA"/>
</dbReference>
<comment type="caution">
    <text evidence="7">The sequence shown here is derived from an EMBL/GenBank/DDBJ whole genome shotgun (WGS) entry which is preliminary data.</text>
</comment>
<dbReference type="PANTHER" id="PTHR47089:SF1">
    <property type="entry name" value="GUANOSINE ABC TRANSPORTER PERMEASE PROTEIN NUPP"/>
    <property type="match status" value="1"/>
</dbReference>
<keyword evidence="5 6" id="KW-0472">Membrane</keyword>
<comment type="subcellular location">
    <subcellularLocation>
        <location evidence="1">Cell membrane</location>
        <topology evidence="1">Multi-pass membrane protein</topology>
    </subcellularLocation>
</comment>
<feature type="transmembrane region" description="Helical" evidence="6">
    <location>
        <begin position="88"/>
        <end position="106"/>
    </location>
</feature>
<dbReference type="InterPro" id="IPR001851">
    <property type="entry name" value="ABC_transp_permease"/>
</dbReference>
<feature type="transmembrane region" description="Helical" evidence="6">
    <location>
        <begin position="145"/>
        <end position="165"/>
    </location>
</feature>
<protein>
    <recommendedName>
        <fullName evidence="9">ABC transporter permease</fullName>
    </recommendedName>
</protein>
<dbReference type="OrthoDB" id="45037at2"/>
<dbReference type="GO" id="GO:0022857">
    <property type="term" value="F:transmembrane transporter activity"/>
    <property type="evidence" value="ECO:0007669"/>
    <property type="project" value="InterPro"/>
</dbReference>
<dbReference type="FunCoup" id="A0A140LAF5">
    <property type="interactions" value="131"/>
</dbReference>
<feature type="transmembrane region" description="Helical" evidence="6">
    <location>
        <begin position="12"/>
        <end position="34"/>
    </location>
</feature>
<dbReference type="AlphaFoldDB" id="A0A140LAF5"/>
<evidence type="ECO:0000256" key="5">
    <source>
        <dbReference type="ARBA" id="ARBA00023136"/>
    </source>
</evidence>
<evidence type="ECO:0000256" key="1">
    <source>
        <dbReference type="ARBA" id="ARBA00004651"/>
    </source>
</evidence>
<name>A0A140LAF5_9FIRM</name>
<evidence type="ECO:0000256" key="4">
    <source>
        <dbReference type="ARBA" id="ARBA00022989"/>
    </source>
</evidence>
<keyword evidence="8" id="KW-1185">Reference proteome</keyword>
<feature type="transmembrane region" description="Helical" evidence="6">
    <location>
        <begin position="210"/>
        <end position="229"/>
    </location>
</feature>
<dbReference type="STRING" id="520764.AN618_10820"/>
<evidence type="ECO:0000313" key="7">
    <source>
        <dbReference type="EMBL" id="KXG77530.1"/>
    </source>
</evidence>
<sequence>MKKGYYIILLRVLAPVLAIVLSALMSSIVILAIGKSPLQVFYTMFKFSLSRLDSVAIMLYNATPLIFSGLAVSIGFRMGLFNIGVEGQYLIGAFLAALAGFSIKGLPAVIHLPLVILCGALGGMLWSFIPIFLKVKRGVHEVISTIMLNYISYSLIHYLIADVFIDKSQKLIQGLGSILARTPKLSPSAMMPKLHGFLGLFGLQLPRHVYLNWLFPLGILTAALVYYLLMYTPFGFELRAVGQNREAARTAGIEPERVYVIGFLLSGALAGLVGLSDLLSYFGYMDMDFPRNYGFDGIAVALIAQNHPLGIIFSAILFGFLKRGAEGIQTLMGVPREMVSILQALMIMSIVVIAKLMNDYIKRLEKKEEMMVCSSENSSPPA</sequence>
<dbReference type="InParanoid" id="A0A140LAF5"/>
<keyword evidence="3 6" id="KW-0812">Transmembrane</keyword>